<keyword evidence="2" id="KW-1185">Reference proteome</keyword>
<dbReference type="InParanoid" id="A0A7N2M3F0"/>
<proteinExistence type="predicted"/>
<dbReference type="EMBL" id="LRBV02000007">
    <property type="status" value="NOT_ANNOTATED_CDS"/>
    <property type="molecule type" value="Genomic_DNA"/>
</dbReference>
<evidence type="ECO:0000313" key="1">
    <source>
        <dbReference type="EnsemblPlants" id="QL07p007358:mrna"/>
    </source>
</evidence>
<protein>
    <submittedName>
        <fullName evidence="1">Uncharacterized protein</fullName>
    </submittedName>
</protein>
<name>A0A7N2M3F0_QUELO</name>
<evidence type="ECO:0000313" key="2">
    <source>
        <dbReference type="Proteomes" id="UP000594261"/>
    </source>
</evidence>
<dbReference type="Proteomes" id="UP000594261">
    <property type="component" value="Chromosome 7"/>
</dbReference>
<reference evidence="1 2" key="1">
    <citation type="journal article" date="2016" name="G3 (Bethesda)">
        <title>First Draft Assembly and Annotation of the Genome of a California Endemic Oak Quercus lobata Nee (Fagaceae).</title>
        <authorList>
            <person name="Sork V.L."/>
            <person name="Fitz-Gibbon S.T."/>
            <person name="Puiu D."/>
            <person name="Crepeau M."/>
            <person name="Gugger P.F."/>
            <person name="Sherman R."/>
            <person name="Stevens K."/>
            <person name="Langley C.H."/>
            <person name="Pellegrini M."/>
            <person name="Salzberg S.L."/>
        </authorList>
    </citation>
    <scope>NUCLEOTIDE SEQUENCE [LARGE SCALE GENOMIC DNA]</scope>
    <source>
        <strain evidence="1 2">cv. SW786</strain>
    </source>
</reference>
<dbReference type="Gramene" id="QL07p007358:mrna">
    <property type="protein sequence ID" value="QL07p007358:mrna"/>
    <property type="gene ID" value="QL07p007358"/>
</dbReference>
<accession>A0A7N2M3F0</accession>
<reference evidence="1" key="2">
    <citation type="submission" date="2021-01" db="UniProtKB">
        <authorList>
            <consortium name="EnsemblPlants"/>
        </authorList>
    </citation>
    <scope>IDENTIFICATION</scope>
</reference>
<dbReference type="AlphaFoldDB" id="A0A7N2M3F0"/>
<sequence length="113" mass="12538">MAIEDKARTAANFGLFGEECGVCRSHLSIGDDKAARFVTIAWALWHNRNEMRNGGVRKSGQVLVHWAMEYLAEYGITTEMDAPTKPVVEHTVLWTPPRAGCFKINVNGATFAE</sequence>
<dbReference type="EnsemblPlants" id="QL07p007358:mrna">
    <property type="protein sequence ID" value="QL07p007358:mrna"/>
    <property type="gene ID" value="QL07p007358"/>
</dbReference>
<organism evidence="1 2">
    <name type="scientific">Quercus lobata</name>
    <name type="common">Valley oak</name>
    <dbReference type="NCBI Taxonomy" id="97700"/>
    <lineage>
        <taxon>Eukaryota</taxon>
        <taxon>Viridiplantae</taxon>
        <taxon>Streptophyta</taxon>
        <taxon>Embryophyta</taxon>
        <taxon>Tracheophyta</taxon>
        <taxon>Spermatophyta</taxon>
        <taxon>Magnoliopsida</taxon>
        <taxon>eudicotyledons</taxon>
        <taxon>Gunneridae</taxon>
        <taxon>Pentapetalae</taxon>
        <taxon>rosids</taxon>
        <taxon>fabids</taxon>
        <taxon>Fagales</taxon>
        <taxon>Fagaceae</taxon>
        <taxon>Quercus</taxon>
    </lineage>
</organism>